<evidence type="ECO:0000256" key="3">
    <source>
        <dbReference type="ARBA" id="ARBA00023315"/>
    </source>
</evidence>
<protein>
    <recommendedName>
        <fullName evidence="4">N-acetyltransferase domain-containing protein</fullName>
    </recommendedName>
</protein>
<accession>A0AAE1DPG1</accession>
<dbReference type="Gene3D" id="3.40.630.30">
    <property type="match status" value="1"/>
</dbReference>
<proteinExistence type="inferred from homology"/>
<evidence type="ECO:0000256" key="2">
    <source>
        <dbReference type="ARBA" id="ARBA00022679"/>
    </source>
</evidence>
<dbReference type="InterPro" id="IPR016181">
    <property type="entry name" value="Acyl_CoA_acyltransferase"/>
</dbReference>
<dbReference type="FunFam" id="3.40.630.30:FF:000064">
    <property type="entry name" value="GNAT family acetyltransferase"/>
    <property type="match status" value="1"/>
</dbReference>
<keyword evidence="6" id="KW-1185">Reference proteome</keyword>
<dbReference type="CDD" id="cd04301">
    <property type="entry name" value="NAT_SF"/>
    <property type="match status" value="1"/>
</dbReference>
<evidence type="ECO:0000256" key="1">
    <source>
        <dbReference type="ARBA" id="ARBA00008694"/>
    </source>
</evidence>
<keyword evidence="3" id="KW-0012">Acyltransferase</keyword>
<dbReference type="PROSITE" id="PS51186">
    <property type="entry name" value="GNAT"/>
    <property type="match status" value="1"/>
</dbReference>
<evidence type="ECO:0000313" key="6">
    <source>
        <dbReference type="Proteomes" id="UP001283361"/>
    </source>
</evidence>
<evidence type="ECO:0000259" key="4">
    <source>
        <dbReference type="PROSITE" id="PS51186"/>
    </source>
</evidence>
<dbReference type="AlphaFoldDB" id="A0AAE1DPG1"/>
<sequence>MNLSDTTAKDEIVVRHAESNDCEEIVRLIVELAEFEKMADQVKMTPQILRKDCFGEKPICSCVVASKKADKSSLVGYSLFYPVYSTWEGASLYMEDLYVTPSYRSSGIGKKLWQRVTQIGLDMGCSRLNLCVLGWNKMAKELYERHGFVDLTSKEDWHLMRMDREGMEKFVQQT</sequence>
<dbReference type="PANTHER" id="PTHR10545">
    <property type="entry name" value="DIAMINE N-ACETYLTRANSFERASE"/>
    <property type="match status" value="1"/>
</dbReference>
<gene>
    <name evidence="5" type="ORF">RRG08_024664</name>
</gene>
<dbReference type="Pfam" id="PF00583">
    <property type="entry name" value="Acetyltransf_1"/>
    <property type="match status" value="1"/>
</dbReference>
<feature type="domain" description="N-acetyltransferase" evidence="4">
    <location>
        <begin position="12"/>
        <end position="165"/>
    </location>
</feature>
<dbReference type="InterPro" id="IPR000182">
    <property type="entry name" value="GNAT_dom"/>
</dbReference>
<evidence type="ECO:0000313" key="5">
    <source>
        <dbReference type="EMBL" id="KAK3776893.1"/>
    </source>
</evidence>
<dbReference type="InterPro" id="IPR051016">
    <property type="entry name" value="Diverse_Substrate_AcTransf"/>
</dbReference>
<organism evidence="5 6">
    <name type="scientific">Elysia crispata</name>
    <name type="common">lettuce slug</name>
    <dbReference type="NCBI Taxonomy" id="231223"/>
    <lineage>
        <taxon>Eukaryota</taxon>
        <taxon>Metazoa</taxon>
        <taxon>Spiralia</taxon>
        <taxon>Lophotrochozoa</taxon>
        <taxon>Mollusca</taxon>
        <taxon>Gastropoda</taxon>
        <taxon>Heterobranchia</taxon>
        <taxon>Euthyneura</taxon>
        <taxon>Panpulmonata</taxon>
        <taxon>Sacoglossa</taxon>
        <taxon>Placobranchoidea</taxon>
        <taxon>Plakobranchidae</taxon>
        <taxon>Elysia</taxon>
    </lineage>
</organism>
<dbReference type="EMBL" id="JAWDGP010003173">
    <property type="protein sequence ID" value="KAK3776893.1"/>
    <property type="molecule type" value="Genomic_DNA"/>
</dbReference>
<keyword evidence="2" id="KW-0808">Transferase</keyword>
<name>A0AAE1DPG1_9GAST</name>
<comment type="similarity">
    <text evidence="1">Belongs to the acetyltransferase family.</text>
</comment>
<reference evidence="5" key="1">
    <citation type="journal article" date="2023" name="G3 (Bethesda)">
        <title>A reference genome for the long-term kleptoplast-retaining sea slug Elysia crispata morphotype clarki.</title>
        <authorList>
            <person name="Eastman K.E."/>
            <person name="Pendleton A.L."/>
            <person name="Shaikh M.A."/>
            <person name="Suttiyut T."/>
            <person name="Ogas R."/>
            <person name="Tomko P."/>
            <person name="Gavelis G."/>
            <person name="Widhalm J.R."/>
            <person name="Wisecaver J.H."/>
        </authorList>
    </citation>
    <scope>NUCLEOTIDE SEQUENCE</scope>
    <source>
        <strain evidence="5">ECLA1</strain>
    </source>
</reference>
<dbReference type="SUPFAM" id="SSF55729">
    <property type="entry name" value="Acyl-CoA N-acyltransferases (Nat)"/>
    <property type="match status" value="1"/>
</dbReference>
<dbReference type="GO" id="GO:0008080">
    <property type="term" value="F:N-acetyltransferase activity"/>
    <property type="evidence" value="ECO:0007669"/>
    <property type="project" value="TreeGrafter"/>
</dbReference>
<dbReference type="Proteomes" id="UP001283361">
    <property type="component" value="Unassembled WGS sequence"/>
</dbReference>
<dbReference type="PANTHER" id="PTHR10545:SF29">
    <property type="entry name" value="GH14572P-RELATED"/>
    <property type="match status" value="1"/>
</dbReference>
<comment type="caution">
    <text evidence="5">The sequence shown here is derived from an EMBL/GenBank/DDBJ whole genome shotgun (WGS) entry which is preliminary data.</text>
</comment>